<dbReference type="PANTHER" id="PTHR30349:SF64">
    <property type="entry name" value="PROPHAGE INTEGRASE INTD-RELATED"/>
    <property type="match status" value="1"/>
</dbReference>
<proteinExistence type="predicted"/>
<dbReference type="InterPro" id="IPR002104">
    <property type="entry name" value="Integrase_catalytic"/>
</dbReference>
<name>A0A6G4WBI7_9HYPH</name>
<evidence type="ECO:0000256" key="1">
    <source>
        <dbReference type="ARBA" id="ARBA00022908"/>
    </source>
</evidence>
<dbReference type="Pfam" id="PF00589">
    <property type="entry name" value="Phage_integrase"/>
    <property type="match status" value="1"/>
</dbReference>
<evidence type="ECO:0000313" key="5">
    <source>
        <dbReference type="Proteomes" id="UP001642900"/>
    </source>
</evidence>
<keyword evidence="5" id="KW-1185">Reference proteome</keyword>
<dbReference type="PANTHER" id="PTHR30349">
    <property type="entry name" value="PHAGE INTEGRASE-RELATED"/>
    <property type="match status" value="1"/>
</dbReference>
<evidence type="ECO:0000313" key="4">
    <source>
        <dbReference type="EMBL" id="NGO51596.1"/>
    </source>
</evidence>
<dbReference type="GO" id="GO:0006310">
    <property type="term" value="P:DNA recombination"/>
    <property type="evidence" value="ECO:0007669"/>
    <property type="project" value="UniProtKB-KW"/>
</dbReference>
<sequence>MPLKLIRRNKVWYVRGSVRGLSAYKSTKTGDRDIAEIIRIQTEKRLLDESIFGTKATKTFDEAVASYLENGGSLRFIDPLKRTLGSIKLHSLRQADLDTAARDIYPNTQPETRNRQCYTPFIAVWNHAVKNGWADVRLWQRPRRPKGTNVVRIASTRSGQRPVDYERAAQFVGDMSPAPAMLLTALFYTGLRPIEAFALKAGNVNLAARWLTIAASKTGEPRGVPLHSFLCEWLGPLVDRAASYEDGILFRTPRGEPYGAVQEGGGGLKSAIIGARRRSGIRDVSPYTGRHAVSTQLVINGVHPHIKDQILGHAADSMSRHYTNIPQAPLIAAIDTLHVPASWRALPWLAAPQEWWARLAEGTGKRTDLRK</sequence>
<dbReference type="SUPFAM" id="SSF56349">
    <property type="entry name" value="DNA breaking-rejoining enzymes"/>
    <property type="match status" value="1"/>
</dbReference>
<feature type="domain" description="Tyr recombinase" evidence="3">
    <location>
        <begin position="158"/>
        <end position="335"/>
    </location>
</feature>
<dbReference type="EMBL" id="JAAKZF010000010">
    <property type="protein sequence ID" value="NGO51596.1"/>
    <property type="molecule type" value="Genomic_DNA"/>
</dbReference>
<dbReference type="RefSeq" id="WP_165027264.1">
    <property type="nucleotide sequence ID" value="NZ_JAAKZF010000010.1"/>
</dbReference>
<keyword evidence="2" id="KW-0233">DNA recombination</keyword>
<keyword evidence="1" id="KW-0229">DNA integration</keyword>
<dbReference type="Gene3D" id="1.10.443.10">
    <property type="entry name" value="Intergrase catalytic core"/>
    <property type="match status" value="1"/>
</dbReference>
<dbReference type="InterPro" id="IPR050090">
    <property type="entry name" value="Tyrosine_recombinase_XerCD"/>
</dbReference>
<dbReference type="InterPro" id="IPR013762">
    <property type="entry name" value="Integrase-like_cat_sf"/>
</dbReference>
<dbReference type="PROSITE" id="PS51898">
    <property type="entry name" value="TYR_RECOMBINASE"/>
    <property type="match status" value="1"/>
</dbReference>
<dbReference type="GO" id="GO:0015074">
    <property type="term" value="P:DNA integration"/>
    <property type="evidence" value="ECO:0007669"/>
    <property type="project" value="UniProtKB-KW"/>
</dbReference>
<protein>
    <submittedName>
        <fullName evidence="4">Tyrosine-type recombinase/integrase</fullName>
    </submittedName>
</protein>
<comment type="caution">
    <text evidence="4">The sequence shown here is derived from an EMBL/GenBank/DDBJ whole genome shotgun (WGS) entry which is preliminary data.</text>
</comment>
<organism evidence="4 5">
    <name type="scientific">Allomesorhizobium camelthorni</name>
    <dbReference type="NCBI Taxonomy" id="475069"/>
    <lineage>
        <taxon>Bacteria</taxon>
        <taxon>Pseudomonadati</taxon>
        <taxon>Pseudomonadota</taxon>
        <taxon>Alphaproteobacteria</taxon>
        <taxon>Hyphomicrobiales</taxon>
        <taxon>Phyllobacteriaceae</taxon>
        <taxon>Allomesorhizobium</taxon>
    </lineage>
</organism>
<dbReference type="AlphaFoldDB" id="A0A6G4WBI7"/>
<evidence type="ECO:0000259" key="3">
    <source>
        <dbReference type="PROSITE" id="PS51898"/>
    </source>
</evidence>
<accession>A0A6G4WBI7</accession>
<dbReference type="InterPro" id="IPR011010">
    <property type="entry name" value="DNA_brk_join_enz"/>
</dbReference>
<reference evidence="4 5" key="1">
    <citation type="submission" date="2020-02" db="EMBL/GenBank/DDBJ databases">
        <title>Genome sequence of strain CCNWXJ40-4.</title>
        <authorList>
            <person name="Gao J."/>
            <person name="Sun J."/>
        </authorList>
    </citation>
    <scope>NUCLEOTIDE SEQUENCE [LARGE SCALE GENOMIC DNA]</scope>
    <source>
        <strain evidence="4 5">CCNWXJ 40-4</strain>
    </source>
</reference>
<evidence type="ECO:0000256" key="2">
    <source>
        <dbReference type="ARBA" id="ARBA00023172"/>
    </source>
</evidence>
<gene>
    <name evidence="4" type="ORF">G6N73_10465</name>
</gene>
<dbReference type="Proteomes" id="UP001642900">
    <property type="component" value="Unassembled WGS sequence"/>
</dbReference>
<dbReference type="GO" id="GO:0003677">
    <property type="term" value="F:DNA binding"/>
    <property type="evidence" value="ECO:0007669"/>
    <property type="project" value="InterPro"/>
</dbReference>